<dbReference type="InterPro" id="IPR050498">
    <property type="entry name" value="Ycf3"/>
</dbReference>
<name>A0A1T4NZB5_9PORP</name>
<dbReference type="InterPro" id="IPR011990">
    <property type="entry name" value="TPR-like_helical_dom_sf"/>
</dbReference>
<dbReference type="PANTHER" id="PTHR44858:SF1">
    <property type="entry name" value="UDP-N-ACETYLGLUCOSAMINE--PEPTIDE N-ACETYLGLUCOSAMINYLTRANSFERASE SPINDLY-RELATED"/>
    <property type="match status" value="1"/>
</dbReference>
<gene>
    <name evidence="4" type="ORF">SAMN02745171_01273</name>
</gene>
<dbReference type="SUPFAM" id="SSF48452">
    <property type="entry name" value="TPR-like"/>
    <property type="match status" value="2"/>
</dbReference>
<dbReference type="Pfam" id="PF13432">
    <property type="entry name" value="TPR_16"/>
    <property type="match status" value="2"/>
</dbReference>
<dbReference type="AlphaFoldDB" id="A0A1T4NZB5"/>
<dbReference type="Gene3D" id="1.25.40.10">
    <property type="entry name" value="Tetratricopeptide repeat domain"/>
    <property type="match status" value="3"/>
</dbReference>
<keyword evidence="2" id="KW-0802">TPR repeat</keyword>
<evidence type="ECO:0000313" key="5">
    <source>
        <dbReference type="Proteomes" id="UP000190121"/>
    </source>
</evidence>
<protein>
    <submittedName>
        <fullName evidence="4">Tetratricopeptide repeat-containing protein</fullName>
    </submittedName>
</protein>
<accession>A0A1T4NZB5</accession>
<dbReference type="InterPro" id="IPR019734">
    <property type="entry name" value="TPR_rpt"/>
</dbReference>
<dbReference type="Proteomes" id="UP000190121">
    <property type="component" value="Unassembled WGS sequence"/>
</dbReference>
<feature type="compositionally biased region" description="Basic and acidic residues" evidence="3">
    <location>
        <begin position="10"/>
        <end position="22"/>
    </location>
</feature>
<dbReference type="PANTHER" id="PTHR44858">
    <property type="entry name" value="TETRATRICOPEPTIDE REPEAT PROTEIN 6"/>
    <property type="match status" value="1"/>
</dbReference>
<sequence length="339" mass="38561">MSFLKSIFGRKKENAQESEEKTLVTGSVEKGSDRQGEKEADILKFDALRAMKMGEVAFALKALTKALELRPEFETRFYYAEALTLNGQETEALKQYDLLLEEYPQHSLCLKNRASLKIVAEDYKGALEDIELALQVEEAEEQRIVLYQQRAKAYLMLQEFDKACTAAEEAIVLKTPFPAAYLYKTEALIGLQRLEEANSFVQEALSLFPEEERFSLLQAKIALVQKDYTAAYRAYQDTLEKDPFSEEAYCGITCLMVQEGKSEEAIDFLERALEEQSLGYTTLSLLANLYRKKGLVEKEQKLQEQMKELASSEEAGPVDFIQLYYKGTAYGEIFGNLMS</sequence>
<dbReference type="RefSeq" id="WP_078737180.1">
    <property type="nucleotide sequence ID" value="NZ_FUXE01000013.1"/>
</dbReference>
<evidence type="ECO:0000313" key="4">
    <source>
        <dbReference type="EMBL" id="SJZ84437.1"/>
    </source>
</evidence>
<dbReference type="SMART" id="SM00028">
    <property type="entry name" value="TPR"/>
    <property type="match status" value="6"/>
</dbReference>
<dbReference type="STRING" id="29524.SAMN02745171_01273"/>
<dbReference type="EMBL" id="FUXE01000013">
    <property type="protein sequence ID" value="SJZ84437.1"/>
    <property type="molecule type" value="Genomic_DNA"/>
</dbReference>
<keyword evidence="5" id="KW-1185">Reference proteome</keyword>
<evidence type="ECO:0000256" key="3">
    <source>
        <dbReference type="SAM" id="MobiDB-lite"/>
    </source>
</evidence>
<dbReference type="OrthoDB" id="1012708at2"/>
<evidence type="ECO:0000256" key="1">
    <source>
        <dbReference type="ARBA" id="ARBA00022737"/>
    </source>
</evidence>
<feature type="region of interest" description="Disordered" evidence="3">
    <location>
        <begin position="1"/>
        <end position="35"/>
    </location>
</feature>
<evidence type="ECO:0000256" key="2">
    <source>
        <dbReference type="ARBA" id="ARBA00022803"/>
    </source>
</evidence>
<reference evidence="5" key="1">
    <citation type="submission" date="2017-02" db="EMBL/GenBank/DDBJ databases">
        <authorList>
            <person name="Varghese N."/>
            <person name="Submissions S."/>
        </authorList>
    </citation>
    <scope>NUCLEOTIDE SEQUENCE [LARGE SCALE GENOMIC DNA]</scope>
    <source>
        <strain evidence="5">ATCC 51356</strain>
    </source>
</reference>
<proteinExistence type="predicted"/>
<keyword evidence="1" id="KW-0677">Repeat</keyword>
<organism evidence="4 5">
    <name type="scientific">Porphyromonas circumdentaria</name>
    <dbReference type="NCBI Taxonomy" id="29524"/>
    <lineage>
        <taxon>Bacteria</taxon>
        <taxon>Pseudomonadati</taxon>
        <taxon>Bacteroidota</taxon>
        <taxon>Bacteroidia</taxon>
        <taxon>Bacteroidales</taxon>
        <taxon>Porphyromonadaceae</taxon>
        <taxon>Porphyromonas</taxon>
    </lineage>
</organism>